<dbReference type="SUPFAM" id="SSF49373">
    <property type="entry name" value="Invasin/intimin cell-adhesion fragments"/>
    <property type="match status" value="3"/>
</dbReference>
<dbReference type="PROSITE" id="PS51272">
    <property type="entry name" value="SLH"/>
    <property type="match status" value="3"/>
</dbReference>
<accession>A0ABY1K4X5</accession>
<feature type="chain" id="PRO_5047507597" evidence="2">
    <location>
        <begin position="33"/>
        <end position="1406"/>
    </location>
</feature>
<dbReference type="PANTHER" id="PTHR43308:SF5">
    <property type="entry name" value="S-LAYER PROTEIN _ PEPTIDOGLYCAN ENDO-BETA-N-ACETYLGLUCOSAMINIDASE"/>
    <property type="match status" value="1"/>
</dbReference>
<evidence type="ECO:0000259" key="3">
    <source>
        <dbReference type="PROSITE" id="PS51272"/>
    </source>
</evidence>
<comment type="caution">
    <text evidence="4">The sequence shown here is derived from an EMBL/GenBank/DDBJ whole genome shotgun (WGS) entry which is preliminary data.</text>
</comment>
<dbReference type="InterPro" id="IPR013320">
    <property type="entry name" value="ConA-like_dom_sf"/>
</dbReference>
<feature type="domain" description="SLH" evidence="3">
    <location>
        <begin position="1345"/>
        <end position="1406"/>
    </location>
</feature>
<feature type="domain" description="SLH" evidence="3">
    <location>
        <begin position="1285"/>
        <end position="1343"/>
    </location>
</feature>
<dbReference type="Gene3D" id="2.60.120.200">
    <property type="match status" value="2"/>
</dbReference>
<evidence type="ECO:0000313" key="4">
    <source>
        <dbReference type="EMBL" id="SIR25667.1"/>
    </source>
</evidence>
<dbReference type="EMBL" id="FTNK01000009">
    <property type="protein sequence ID" value="SIR25667.1"/>
    <property type="molecule type" value="Genomic_DNA"/>
</dbReference>
<dbReference type="InterPro" id="IPR001119">
    <property type="entry name" value="SLH_dom"/>
</dbReference>
<feature type="domain" description="SLH" evidence="3">
    <location>
        <begin position="1221"/>
        <end position="1284"/>
    </location>
</feature>
<reference evidence="4 5" key="1">
    <citation type="submission" date="2017-01" db="EMBL/GenBank/DDBJ databases">
        <authorList>
            <person name="Varghese N."/>
            <person name="Submissions S."/>
        </authorList>
    </citation>
    <scope>NUCLEOTIDE SEQUENCE [LARGE SCALE GENOMIC DNA]</scope>
    <source>
        <strain evidence="4 5">ATCC 23464</strain>
    </source>
</reference>
<dbReference type="InterPro" id="IPR003343">
    <property type="entry name" value="Big_2"/>
</dbReference>
<dbReference type="SMART" id="SM00635">
    <property type="entry name" value="BID_2"/>
    <property type="match status" value="4"/>
</dbReference>
<dbReference type="Pfam" id="PF22359">
    <property type="entry name" value="Big-like"/>
    <property type="match status" value="1"/>
</dbReference>
<dbReference type="RefSeq" id="WP_068588521.1">
    <property type="nucleotide sequence ID" value="NZ_FTNK01000009.1"/>
</dbReference>
<dbReference type="InterPro" id="IPR008964">
    <property type="entry name" value="Invasin/intimin_cell_adhesion"/>
</dbReference>
<organism evidence="4 5">
    <name type="scientific">Paenibacillus macquariensis</name>
    <dbReference type="NCBI Taxonomy" id="948756"/>
    <lineage>
        <taxon>Bacteria</taxon>
        <taxon>Bacillati</taxon>
        <taxon>Bacillota</taxon>
        <taxon>Bacilli</taxon>
        <taxon>Bacillales</taxon>
        <taxon>Paenibacillaceae</taxon>
        <taxon>Paenibacillus</taxon>
    </lineage>
</organism>
<dbReference type="SUPFAM" id="SSF49899">
    <property type="entry name" value="Concanavalin A-like lectins/glucanases"/>
    <property type="match status" value="2"/>
</dbReference>
<dbReference type="InterPro" id="IPR054604">
    <property type="entry name" value="SbsC_Big-like"/>
</dbReference>
<dbReference type="InterPro" id="IPR013783">
    <property type="entry name" value="Ig-like_fold"/>
</dbReference>
<dbReference type="SUPFAM" id="SSF49265">
    <property type="entry name" value="Fibronectin type III"/>
    <property type="match status" value="1"/>
</dbReference>
<keyword evidence="2" id="KW-0732">Signal</keyword>
<dbReference type="Gene3D" id="2.60.40.10">
    <property type="entry name" value="Immunoglobulins"/>
    <property type="match status" value="2"/>
</dbReference>
<proteinExistence type="predicted"/>
<dbReference type="Pfam" id="PF02368">
    <property type="entry name" value="Big_2"/>
    <property type="match status" value="1"/>
</dbReference>
<feature type="compositionally biased region" description="Low complexity" evidence="1">
    <location>
        <begin position="1021"/>
        <end position="1035"/>
    </location>
</feature>
<feature type="compositionally biased region" description="Gly residues" evidence="1">
    <location>
        <begin position="1009"/>
        <end position="1020"/>
    </location>
</feature>
<dbReference type="InterPro" id="IPR051465">
    <property type="entry name" value="Cell_Envelope_Struct_Comp"/>
</dbReference>
<dbReference type="Proteomes" id="UP000186666">
    <property type="component" value="Unassembled WGS sequence"/>
</dbReference>
<feature type="signal peptide" evidence="2">
    <location>
        <begin position="1"/>
        <end position="32"/>
    </location>
</feature>
<gene>
    <name evidence="4" type="ORF">SAMN05421578_109194</name>
</gene>
<dbReference type="InterPro" id="IPR036116">
    <property type="entry name" value="FN3_sf"/>
</dbReference>
<keyword evidence="5" id="KW-1185">Reference proteome</keyword>
<name>A0ABY1K4X5_9BACL</name>
<dbReference type="Gene3D" id="2.60.40.1080">
    <property type="match status" value="4"/>
</dbReference>
<feature type="region of interest" description="Disordered" evidence="1">
    <location>
        <begin position="997"/>
        <end position="1040"/>
    </location>
</feature>
<dbReference type="Pfam" id="PF00395">
    <property type="entry name" value="SLH"/>
    <property type="match status" value="3"/>
</dbReference>
<dbReference type="PANTHER" id="PTHR43308">
    <property type="entry name" value="OUTER MEMBRANE PROTEIN ALPHA-RELATED"/>
    <property type="match status" value="1"/>
</dbReference>
<evidence type="ECO:0000256" key="2">
    <source>
        <dbReference type="SAM" id="SignalP"/>
    </source>
</evidence>
<evidence type="ECO:0000256" key="1">
    <source>
        <dbReference type="SAM" id="MobiDB-lite"/>
    </source>
</evidence>
<sequence length="1406" mass="150884">MFNRNVKKVLSSVMVLTIAMQLAIWPAPVSHAASGCSAPVADLVDFDFNDSMTDDKSPRNVDGTAFGNPSIVYEPALGKKVLSLNGNGQFIMIPDSAALDITGPFTMLIQFSTSSLTGEKGLFGKTQAGGYGLEVNPNKIESWNYIGGAYRKLASPALVANKYYDAAIVYTGTQHTLYVDGKVVATEARTGAVSTNDVPLAIGTDPQTATTGQLHFTGKIGYAKMFNKGLTADELQCYYDTTGIMADHQIPTWGTGSQVTGVQIDPTNYILNWTAAADDKGITQYRVYRNGSLISTVAGNLTSYSFREMLPGEKGSFKIEAGDAAGNWTTDGPSFQYDIPGTLWPTSQSLTLTPMGLTSLKIEWPAAFDEQVITQYRVYLDGTLLSTHPSSEHQTTLQAIPPGTTHTIEVEAGTASGIWATGRLTNTLTMPGFDIVAPVGMNPDLLDLSFEQAVIEDKSILHNDVLTDQDPNLYFHPAFNKRVLDVDGSYYARIPHQEALSPMYLTLATSFMLDDLYRNQTLIGKTNHSDYTLEFNPITKKLEAWFLIRKINGQESYVIVESKDTITTQQVYYATATYDGATAKLYLNGTLVGSKPITGVVAGARKVDLLIGANAAGDGAKNYMDGKIGFVHLYSKVLEAASVKDLYDRMTSVAPVTISALRWEVPQEIYVGTTEQAKIILVASDGSERVAESGISYKSLTPNIATVTENGLITPLQAGSAVLKATFEGVSANVSITVKNKIPQSLTIVGPSVVRTGEQADLSLYVNYDNGESEMLTSGNVYSSNQPSIATISPEGKLTALKEGKAIIHAESLGMNADLRVQVVGGASEIKSLKFTGPLMLYVGQKGSTVLNAVYSDNSEITITQDVRYESDNPSVASIDAVTGVIEAVQAGSAYISAIYQGYEVGYGVTVQQPKLRSVRITGTLTTIRTGDSFDLKAEALYSDDSVVDITKAANWSIANESLIKMKEPGSFTALIPGKTMITAVYNDMISNYEMTIEPSSSNNDNNNGNGGNNNNGSGGNNSNNSSNGAGSSVGVTNPTTSNRIVITDADLKNKNLYPISTDTAELVFPVNASNLLGDNSFKLQGNGMQLNLPSSLFKAAMKEGSNGGLTFSWSNADVPNVELKQWMSQANMPDSVNMNVASKAHIITVSVKDGSSQSTPVQLMDPVHAVFSYKSDAKKSLLGVYQRLSDGTIKYIGGQVTSNGIEADVTLNGQYIVMTYEKNYKDVNGTHWALDAIQALTAKHIAEGTSEDYFEPSRSITRAEFVALLVRSLNIPLQGSQNFSDVSKDTWYATYVGAAVKAGWVNGQQGDKFAPEAPISREEMTVLLARAYSFLKGNDATVSMPKYTDATKLSAWSVSAVQQMSSIGIIKGASNGKFEPQRSATRAESVQVIVNLLNTLGGVTE</sequence>
<dbReference type="Pfam" id="PF13385">
    <property type="entry name" value="Laminin_G_3"/>
    <property type="match status" value="2"/>
</dbReference>
<protein>
    <submittedName>
        <fullName evidence="4">Ig-like domain (Group 2)</fullName>
    </submittedName>
</protein>
<evidence type="ECO:0000313" key="5">
    <source>
        <dbReference type="Proteomes" id="UP000186666"/>
    </source>
</evidence>